<feature type="transmembrane region" description="Helical" evidence="8">
    <location>
        <begin position="486"/>
        <end position="504"/>
    </location>
</feature>
<comment type="caution">
    <text evidence="10">The sequence shown here is derived from an EMBL/GenBank/DDBJ whole genome shotgun (WGS) entry which is preliminary data.</text>
</comment>
<name>A0A849VSE1_9HYPH</name>
<dbReference type="AlphaFoldDB" id="A0A849VSE1"/>
<feature type="transmembrane region" description="Helical" evidence="8">
    <location>
        <begin position="410"/>
        <end position="427"/>
    </location>
</feature>
<gene>
    <name evidence="10" type="ORF">HQ945_16840</name>
</gene>
<feature type="transmembrane region" description="Helical" evidence="8">
    <location>
        <begin position="141"/>
        <end position="164"/>
    </location>
</feature>
<comment type="similarity">
    <text evidence="2">Belongs to the major facilitator superfamily. EmrB family.</text>
</comment>
<evidence type="ECO:0000256" key="8">
    <source>
        <dbReference type="SAM" id="Phobius"/>
    </source>
</evidence>
<keyword evidence="7 8" id="KW-0472">Membrane</keyword>
<dbReference type="InterPro" id="IPR011701">
    <property type="entry name" value="MFS"/>
</dbReference>
<feature type="domain" description="Major facilitator superfamily (MFS) profile" evidence="9">
    <location>
        <begin position="18"/>
        <end position="509"/>
    </location>
</feature>
<evidence type="ECO:0000256" key="7">
    <source>
        <dbReference type="ARBA" id="ARBA00023136"/>
    </source>
</evidence>
<dbReference type="Gene3D" id="1.20.1720.10">
    <property type="entry name" value="Multidrug resistance protein D"/>
    <property type="match status" value="1"/>
</dbReference>
<dbReference type="PANTHER" id="PTHR42718:SF9">
    <property type="entry name" value="MAJOR FACILITATOR SUPERFAMILY MULTIDRUG TRANSPORTER MFSC"/>
    <property type="match status" value="1"/>
</dbReference>
<feature type="transmembrane region" description="Helical" evidence="8">
    <location>
        <begin position="16"/>
        <end position="36"/>
    </location>
</feature>
<dbReference type="Proteomes" id="UP000550508">
    <property type="component" value="Unassembled WGS sequence"/>
</dbReference>
<feature type="transmembrane region" description="Helical" evidence="8">
    <location>
        <begin position="170"/>
        <end position="192"/>
    </location>
</feature>
<dbReference type="PRINTS" id="PR01036">
    <property type="entry name" value="TCRTETB"/>
</dbReference>
<evidence type="ECO:0000313" key="11">
    <source>
        <dbReference type="Proteomes" id="UP000550508"/>
    </source>
</evidence>
<dbReference type="InterPro" id="IPR004638">
    <property type="entry name" value="EmrB-like"/>
</dbReference>
<organism evidence="10 11">
    <name type="scientific">Phyllobacterium pellucidum</name>
    <dbReference type="NCBI Taxonomy" id="2740464"/>
    <lineage>
        <taxon>Bacteria</taxon>
        <taxon>Pseudomonadati</taxon>
        <taxon>Pseudomonadota</taxon>
        <taxon>Alphaproteobacteria</taxon>
        <taxon>Hyphomicrobiales</taxon>
        <taxon>Phyllobacteriaceae</taxon>
        <taxon>Phyllobacterium</taxon>
    </lineage>
</organism>
<keyword evidence="3" id="KW-0813">Transport</keyword>
<dbReference type="NCBIfam" id="TIGR00711">
    <property type="entry name" value="efflux_EmrB"/>
    <property type="match status" value="1"/>
</dbReference>
<dbReference type="PROSITE" id="PS50850">
    <property type="entry name" value="MFS"/>
    <property type="match status" value="1"/>
</dbReference>
<sequence length="516" mass="54829">MSTHARSIAAATASTWFGFAALCIGMFMAILDVQIVSTSLPNIQNALDIDPDQMSWIQTAYLIAEVVAIPLNGFLTRTLTMRWLFVCGIILFTLASVGCALSGDFSELLAWRILQGLAGGALIPLIFSAVFILFPGNLQGIATTAAGVVAVMAPTVGPMVGGWITEAYSWHWLFLINVIPGIVAAGLAATLLPREATKFQEIRTLDVMSLLMMAIGLAAMEIGLKEAPKRGWTDGIVLGLAVVSAATLAGFVRRTWRNKVPLVNLRNFKELNFTIGCALSFILGFGLFGSVYLMPLFLAYVRGHSAFTIGTMMLATGVAQILVAPIAVFLEQRMDARVLTAIGYAVFAIGLGCSAFQTPATDGDGMFWPQIIRGVAIMFCILPPTRLALGNLPHHRIPDASGLFNLMRNLGGALSLALIDTVIYSRAATHGLELANGLLIGDAKTAAFVGIPLDQLRGDSMAGAGAELMFSPLVAKAALVQSINDAWAMIALITLVSLIVVPFARPIKRDPHGVAT</sequence>
<reference evidence="10 11" key="1">
    <citation type="submission" date="2020-05" db="EMBL/GenBank/DDBJ databases">
        <authorList>
            <person name="Kim M.K."/>
        </authorList>
    </citation>
    <scope>NUCLEOTIDE SEQUENCE [LARGE SCALE GENOMIC DNA]</scope>
    <source>
        <strain evidence="10 11">BT25</strain>
    </source>
</reference>
<proteinExistence type="inferred from homology"/>
<feature type="transmembrane region" description="Helical" evidence="8">
    <location>
        <begin position="337"/>
        <end position="358"/>
    </location>
</feature>
<dbReference type="CDD" id="cd17503">
    <property type="entry name" value="MFS_LmrB_MDR_like"/>
    <property type="match status" value="1"/>
</dbReference>
<feature type="transmembrane region" description="Helical" evidence="8">
    <location>
        <begin position="236"/>
        <end position="252"/>
    </location>
</feature>
<dbReference type="InterPro" id="IPR036259">
    <property type="entry name" value="MFS_trans_sf"/>
</dbReference>
<dbReference type="RefSeq" id="WP_113281271.1">
    <property type="nucleotide sequence ID" value="NZ_JABUMX010000004.1"/>
</dbReference>
<protein>
    <submittedName>
        <fullName evidence="10">DHA2 family efflux MFS transporter permease subunit</fullName>
    </submittedName>
</protein>
<evidence type="ECO:0000313" key="10">
    <source>
        <dbReference type="EMBL" id="NTS32928.1"/>
    </source>
</evidence>
<keyword evidence="4" id="KW-1003">Cell membrane</keyword>
<dbReference type="SUPFAM" id="SSF103473">
    <property type="entry name" value="MFS general substrate transporter"/>
    <property type="match status" value="1"/>
</dbReference>
<dbReference type="Pfam" id="PF07690">
    <property type="entry name" value="MFS_1"/>
    <property type="match status" value="1"/>
</dbReference>
<evidence type="ECO:0000256" key="5">
    <source>
        <dbReference type="ARBA" id="ARBA00022692"/>
    </source>
</evidence>
<feature type="transmembrane region" description="Helical" evidence="8">
    <location>
        <begin position="273"/>
        <end position="294"/>
    </location>
</feature>
<evidence type="ECO:0000256" key="6">
    <source>
        <dbReference type="ARBA" id="ARBA00022989"/>
    </source>
</evidence>
<feature type="transmembrane region" description="Helical" evidence="8">
    <location>
        <begin position="370"/>
        <end position="389"/>
    </location>
</feature>
<evidence type="ECO:0000256" key="3">
    <source>
        <dbReference type="ARBA" id="ARBA00022448"/>
    </source>
</evidence>
<evidence type="ECO:0000259" key="9">
    <source>
        <dbReference type="PROSITE" id="PS50850"/>
    </source>
</evidence>
<keyword evidence="11" id="KW-1185">Reference proteome</keyword>
<feature type="transmembrane region" description="Helical" evidence="8">
    <location>
        <begin position="109"/>
        <end position="134"/>
    </location>
</feature>
<evidence type="ECO:0000256" key="1">
    <source>
        <dbReference type="ARBA" id="ARBA00004651"/>
    </source>
</evidence>
<dbReference type="EMBL" id="JABUMX010000004">
    <property type="protein sequence ID" value="NTS32928.1"/>
    <property type="molecule type" value="Genomic_DNA"/>
</dbReference>
<comment type="subcellular location">
    <subcellularLocation>
        <location evidence="1">Cell membrane</location>
        <topology evidence="1">Multi-pass membrane protein</topology>
    </subcellularLocation>
</comment>
<feature type="transmembrane region" description="Helical" evidence="8">
    <location>
        <begin position="306"/>
        <end position="330"/>
    </location>
</feature>
<feature type="transmembrane region" description="Helical" evidence="8">
    <location>
        <begin position="83"/>
        <end position="103"/>
    </location>
</feature>
<feature type="transmembrane region" description="Helical" evidence="8">
    <location>
        <begin position="56"/>
        <end position="76"/>
    </location>
</feature>
<dbReference type="GO" id="GO:0022857">
    <property type="term" value="F:transmembrane transporter activity"/>
    <property type="evidence" value="ECO:0007669"/>
    <property type="project" value="InterPro"/>
</dbReference>
<feature type="transmembrane region" description="Helical" evidence="8">
    <location>
        <begin position="204"/>
        <end position="224"/>
    </location>
</feature>
<keyword evidence="5 8" id="KW-0812">Transmembrane</keyword>
<accession>A0A849VSE1</accession>
<keyword evidence="6 8" id="KW-1133">Transmembrane helix</keyword>
<evidence type="ECO:0000256" key="4">
    <source>
        <dbReference type="ARBA" id="ARBA00022475"/>
    </source>
</evidence>
<dbReference type="GO" id="GO:0005886">
    <property type="term" value="C:plasma membrane"/>
    <property type="evidence" value="ECO:0007669"/>
    <property type="project" value="UniProtKB-SubCell"/>
</dbReference>
<evidence type="ECO:0000256" key="2">
    <source>
        <dbReference type="ARBA" id="ARBA00008537"/>
    </source>
</evidence>
<dbReference type="PANTHER" id="PTHR42718">
    <property type="entry name" value="MAJOR FACILITATOR SUPERFAMILY MULTIDRUG TRANSPORTER MFSC"/>
    <property type="match status" value="1"/>
</dbReference>
<dbReference type="InterPro" id="IPR020846">
    <property type="entry name" value="MFS_dom"/>
</dbReference>
<dbReference type="Gene3D" id="1.20.1250.20">
    <property type="entry name" value="MFS general substrate transporter like domains"/>
    <property type="match status" value="1"/>
</dbReference>